<dbReference type="AlphaFoldDB" id="A0A8T0WXH3"/>
<evidence type="ECO:0000259" key="2">
    <source>
        <dbReference type="Pfam" id="PF12776"/>
    </source>
</evidence>
<dbReference type="Proteomes" id="UP000823388">
    <property type="component" value="Chromosome 1N"/>
</dbReference>
<sequence length="268" mass="29650">MSGFVLRRFTELVSEGVKTDKGFKDVHLNKVAADLSEFLGMDISGTQVYNHLRKWRAKWVKICRLKELSGSLWDEDNCMISLAPDHYSGHVKDHPKDAEFLNVPLAYYPQMLAIFASGVATGRFAMGSNEPLGAPTPADAIDLEADATPAVTHEGQNTTTDRRSKAEGGQSLGKRKRSLSEEEGAYMIGLIEAVWGFVEAVKETTQTEGAPGIVKAVMSCNNFSKGQLMFCLHHLMEHKRTALGFLDMDTDEKDLRLASHLAKHNFYG</sequence>
<dbReference type="PANTHER" id="PTHR47127">
    <property type="entry name" value="10A19I.15"/>
    <property type="match status" value="1"/>
</dbReference>
<gene>
    <name evidence="3" type="ORF">PVAP13_1NG118500</name>
</gene>
<dbReference type="InterPro" id="IPR024752">
    <property type="entry name" value="Myb/SANT-like_dom"/>
</dbReference>
<evidence type="ECO:0000313" key="4">
    <source>
        <dbReference type="Proteomes" id="UP000823388"/>
    </source>
</evidence>
<proteinExistence type="predicted"/>
<feature type="domain" description="Myb/SANT-like" evidence="2">
    <location>
        <begin position="8"/>
        <end position="81"/>
    </location>
</feature>
<evidence type="ECO:0000313" key="3">
    <source>
        <dbReference type="EMBL" id="KAG2649593.1"/>
    </source>
</evidence>
<reference evidence="3" key="1">
    <citation type="submission" date="2020-05" db="EMBL/GenBank/DDBJ databases">
        <title>WGS assembly of Panicum virgatum.</title>
        <authorList>
            <person name="Lovell J.T."/>
            <person name="Jenkins J."/>
            <person name="Shu S."/>
            <person name="Juenger T.E."/>
            <person name="Schmutz J."/>
        </authorList>
    </citation>
    <scope>NUCLEOTIDE SEQUENCE</scope>
    <source>
        <strain evidence="3">AP13</strain>
    </source>
</reference>
<dbReference type="EMBL" id="CM029038">
    <property type="protein sequence ID" value="KAG2649593.1"/>
    <property type="molecule type" value="Genomic_DNA"/>
</dbReference>
<name>A0A8T0WXH3_PANVG</name>
<accession>A0A8T0WXH3</accession>
<comment type="caution">
    <text evidence="3">The sequence shown here is derived from an EMBL/GenBank/DDBJ whole genome shotgun (WGS) entry which is preliminary data.</text>
</comment>
<dbReference type="Pfam" id="PF12776">
    <property type="entry name" value="Myb_DNA-bind_3"/>
    <property type="match status" value="1"/>
</dbReference>
<evidence type="ECO:0000256" key="1">
    <source>
        <dbReference type="SAM" id="MobiDB-lite"/>
    </source>
</evidence>
<feature type="region of interest" description="Disordered" evidence="1">
    <location>
        <begin position="148"/>
        <end position="177"/>
    </location>
</feature>
<organism evidence="3 4">
    <name type="scientific">Panicum virgatum</name>
    <name type="common">Blackwell switchgrass</name>
    <dbReference type="NCBI Taxonomy" id="38727"/>
    <lineage>
        <taxon>Eukaryota</taxon>
        <taxon>Viridiplantae</taxon>
        <taxon>Streptophyta</taxon>
        <taxon>Embryophyta</taxon>
        <taxon>Tracheophyta</taxon>
        <taxon>Spermatophyta</taxon>
        <taxon>Magnoliopsida</taxon>
        <taxon>Liliopsida</taxon>
        <taxon>Poales</taxon>
        <taxon>Poaceae</taxon>
        <taxon>PACMAD clade</taxon>
        <taxon>Panicoideae</taxon>
        <taxon>Panicodae</taxon>
        <taxon>Paniceae</taxon>
        <taxon>Panicinae</taxon>
        <taxon>Panicum</taxon>
        <taxon>Panicum sect. Hiantes</taxon>
    </lineage>
</organism>
<keyword evidence="4" id="KW-1185">Reference proteome</keyword>
<protein>
    <recommendedName>
        <fullName evidence="2">Myb/SANT-like domain-containing protein</fullName>
    </recommendedName>
</protein>